<reference evidence="1 2" key="1">
    <citation type="submission" date="2018-06" db="EMBL/GenBank/DDBJ databases">
        <authorList>
            <consortium name="Pathogen Informatics"/>
            <person name="Doyle S."/>
        </authorList>
    </citation>
    <scope>NUCLEOTIDE SEQUENCE [LARGE SCALE GENOMIC DNA]</scope>
    <source>
        <strain evidence="1 2">NCTC13163</strain>
    </source>
</reference>
<protein>
    <submittedName>
        <fullName evidence="1">YwhD family</fullName>
    </submittedName>
</protein>
<evidence type="ECO:0000313" key="2">
    <source>
        <dbReference type="Proteomes" id="UP000254060"/>
    </source>
</evidence>
<gene>
    <name evidence="1" type="ORF">NCTC13163_00401</name>
</gene>
<dbReference type="STRING" id="1397694.GCA_000702585_00918"/>
<name>A0A377FRF2_9BACL</name>
<dbReference type="Pfam" id="PF08741">
    <property type="entry name" value="YwhD"/>
    <property type="match status" value="1"/>
</dbReference>
<dbReference type="EMBL" id="UGGP01000001">
    <property type="protein sequence ID" value="STO07056.1"/>
    <property type="molecule type" value="Genomic_DNA"/>
</dbReference>
<dbReference type="OrthoDB" id="2374547at2"/>
<dbReference type="InterPro" id="IPR014852">
    <property type="entry name" value="YwhD"/>
</dbReference>
<organism evidence="1 2">
    <name type="scientific">Exiguobacterium aurantiacum</name>
    <dbReference type="NCBI Taxonomy" id="33987"/>
    <lineage>
        <taxon>Bacteria</taxon>
        <taxon>Bacillati</taxon>
        <taxon>Bacillota</taxon>
        <taxon>Bacilli</taxon>
        <taxon>Bacillales</taxon>
        <taxon>Bacillales Family XII. Incertae Sedis</taxon>
        <taxon>Exiguobacterium</taxon>
    </lineage>
</organism>
<dbReference type="Proteomes" id="UP000254060">
    <property type="component" value="Unassembled WGS sequence"/>
</dbReference>
<accession>A0A377FRF2</accession>
<dbReference type="RefSeq" id="WP_029334212.1">
    <property type="nucleotide sequence ID" value="NZ_UGGP01000001.1"/>
</dbReference>
<sequence>MKDINFNIIADDSTDGHGGYGVGSLSLNNMSPVIIDVEAGTAVIDMGAMHAKSAIEKRIKFLTDPEAVPNGKPYWIVWVTVGRKPEGFYYGGVAACDLSVDVEARRGYKLLPYHVNQMDKSLKGRILIDMMDAPSRDVLACFLQAHRPEIWEQSTELREELARLAAE</sequence>
<proteinExistence type="predicted"/>
<dbReference type="AlphaFoldDB" id="A0A377FRF2"/>
<evidence type="ECO:0000313" key="1">
    <source>
        <dbReference type="EMBL" id="STO07056.1"/>
    </source>
</evidence>